<reference evidence="7 8" key="1">
    <citation type="submission" date="2015-01" db="EMBL/GenBank/DDBJ databases">
        <title>The Genome Sequence of Ochroconis gallopava CBS43764.</title>
        <authorList>
            <consortium name="The Broad Institute Genomics Platform"/>
            <person name="Cuomo C."/>
            <person name="de Hoog S."/>
            <person name="Gorbushina A."/>
            <person name="Stielow B."/>
            <person name="Teixiera M."/>
            <person name="Abouelleil A."/>
            <person name="Chapman S.B."/>
            <person name="Priest M."/>
            <person name="Young S.K."/>
            <person name="Wortman J."/>
            <person name="Nusbaum C."/>
            <person name="Birren B."/>
        </authorList>
    </citation>
    <scope>NUCLEOTIDE SEQUENCE [LARGE SCALE GENOMIC DNA]</scope>
    <source>
        <strain evidence="7 8">CBS 43764</strain>
    </source>
</reference>
<dbReference type="InterPro" id="IPR036188">
    <property type="entry name" value="FAD/NAD-bd_sf"/>
</dbReference>
<dbReference type="HOGENOM" id="CLU_011398_4_6_1"/>
<evidence type="ECO:0000256" key="1">
    <source>
        <dbReference type="ARBA" id="ARBA00001974"/>
    </source>
</evidence>
<dbReference type="InterPro" id="IPR027477">
    <property type="entry name" value="Succ_DH/fumarate_Rdtase_cat_sf"/>
</dbReference>
<dbReference type="Gene3D" id="3.90.700.10">
    <property type="entry name" value="Succinate dehydrogenase/fumarate reductase flavoprotein, catalytic domain"/>
    <property type="match status" value="1"/>
</dbReference>
<dbReference type="RefSeq" id="XP_016212070.1">
    <property type="nucleotide sequence ID" value="XM_016359988.1"/>
</dbReference>
<dbReference type="AlphaFoldDB" id="A0A0D1XIP1"/>
<evidence type="ECO:0000256" key="5">
    <source>
        <dbReference type="SAM" id="MobiDB-lite"/>
    </source>
</evidence>
<dbReference type="GO" id="GO:0016491">
    <property type="term" value="F:oxidoreductase activity"/>
    <property type="evidence" value="ECO:0007669"/>
    <property type="project" value="UniProtKB-KW"/>
</dbReference>
<keyword evidence="2" id="KW-0285">Flavoprotein</keyword>
<dbReference type="VEuPathDB" id="FungiDB:PV09_06357"/>
<keyword evidence="8" id="KW-1185">Reference proteome</keyword>
<comment type="cofactor">
    <cofactor evidence="1">
        <name>FAD</name>
        <dbReference type="ChEBI" id="CHEBI:57692"/>
    </cofactor>
</comment>
<evidence type="ECO:0000256" key="2">
    <source>
        <dbReference type="ARBA" id="ARBA00022630"/>
    </source>
</evidence>
<organism evidence="7 8">
    <name type="scientific">Verruconis gallopava</name>
    <dbReference type="NCBI Taxonomy" id="253628"/>
    <lineage>
        <taxon>Eukaryota</taxon>
        <taxon>Fungi</taxon>
        <taxon>Dikarya</taxon>
        <taxon>Ascomycota</taxon>
        <taxon>Pezizomycotina</taxon>
        <taxon>Dothideomycetes</taxon>
        <taxon>Pleosporomycetidae</taxon>
        <taxon>Venturiales</taxon>
        <taxon>Sympoventuriaceae</taxon>
        <taxon>Verruconis</taxon>
    </lineage>
</organism>
<gene>
    <name evidence="7" type="ORF">PV09_06357</name>
</gene>
<dbReference type="STRING" id="253628.A0A0D1XIP1"/>
<feature type="region of interest" description="Disordered" evidence="5">
    <location>
        <begin position="402"/>
        <end position="424"/>
    </location>
</feature>
<dbReference type="InterPro" id="IPR003953">
    <property type="entry name" value="FAD-dep_OxRdtase_2_FAD-bd"/>
</dbReference>
<dbReference type="GeneID" id="27314330"/>
<dbReference type="OrthoDB" id="7777654at2759"/>
<dbReference type="Gene3D" id="3.50.50.60">
    <property type="entry name" value="FAD/NAD(P)-binding domain"/>
    <property type="match status" value="1"/>
</dbReference>
<dbReference type="Pfam" id="PF00890">
    <property type="entry name" value="FAD_binding_2"/>
    <property type="match status" value="1"/>
</dbReference>
<evidence type="ECO:0000256" key="3">
    <source>
        <dbReference type="ARBA" id="ARBA00022827"/>
    </source>
</evidence>
<dbReference type="SUPFAM" id="SSF51905">
    <property type="entry name" value="FAD/NAD(P)-binding domain"/>
    <property type="match status" value="1"/>
</dbReference>
<dbReference type="PANTHER" id="PTHR43400:SF7">
    <property type="entry name" value="FAD-DEPENDENT OXIDOREDUCTASE 2 FAD BINDING DOMAIN-CONTAINING PROTEIN"/>
    <property type="match status" value="1"/>
</dbReference>
<dbReference type="EMBL" id="KN847550">
    <property type="protein sequence ID" value="KIW02201.1"/>
    <property type="molecule type" value="Genomic_DNA"/>
</dbReference>
<feature type="domain" description="FAD-dependent oxidoreductase 2 FAD-binding" evidence="6">
    <location>
        <begin position="10"/>
        <end position="499"/>
    </location>
</feature>
<evidence type="ECO:0000256" key="4">
    <source>
        <dbReference type="ARBA" id="ARBA00023002"/>
    </source>
</evidence>
<evidence type="ECO:0000313" key="7">
    <source>
        <dbReference type="EMBL" id="KIW02201.1"/>
    </source>
</evidence>
<protein>
    <submittedName>
        <fullName evidence="7">Precorrin 3B synthase CobZ</fullName>
    </submittedName>
</protein>
<evidence type="ECO:0000259" key="6">
    <source>
        <dbReference type="Pfam" id="PF00890"/>
    </source>
</evidence>
<name>A0A0D1XIP1_9PEZI</name>
<dbReference type="InParanoid" id="A0A0D1XIP1"/>
<dbReference type="SUPFAM" id="SSF56425">
    <property type="entry name" value="Succinate dehydrogenase/fumarate reductase flavoprotein, catalytic domain"/>
    <property type="match status" value="1"/>
</dbReference>
<dbReference type="Proteomes" id="UP000053259">
    <property type="component" value="Unassembled WGS sequence"/>
</dbReference>
<evidence type="ECO:0000313" key="8">
    <source>
        <dbReference type="Proteomes" id="UP000053259"/>
    </source>
</evidence>
<keyword evidence="3" id="KW-0274">FAD</keyword>
<proteinExistence type="predicted"/>
<dbReference type="NCBIfam" id="NF006130">
    <property type="entry name" value="PRK08274.1"/>
    <property type="match status" value="1"/>
</dbReference>
<dbReference type="InterPro" id="IPR050315">
    <property type="entry name" value="FAD-oxidoreductase_2"/>
</dbReference>
<accession>A0A0D1XIP1</accession>
<keyword evidence="4" id="KW-0560">Oxidoreductase</keyword>
<sequence length="527" mass="57961">MSNMDLETVDVVIVGSGNAGLSAAASAKEHGARGVVVLEKAPESWAGGNSTFTAGAYRTVFSGLHDVLPLVNNVPHDMIDKIDMEPYTKNDFLRDLNRMCNNRSDPELAKTLVEESNETTKWLHKNGIRFQLSFNRQAYEINGRQKFWGGMVLKVEDGGKGLIKQHLENCRRLGVDVRYDSSVVELSLDERGSVKGVSIKRTDGTTYTLLSRSIILCAGGFEANPQMRVQHLGPNWELAYVRGTPYNTGDMLRLAIDEVGAMPTGDWSGCHSTCWDFNAPMNAGDQRLTNQFTKSGYPLGLMFNIKGLRFVDEGEDMRNYTYAKFGKAILQQPDGIAFQVWDAEGAAWLRKEEYGEDVVERLTAESLEDLAKKLREKGMRDERAFLRSIQEYNEAVTTFQKENPDKSWNPSEKDGLSTVTSNGGLALGPNKTNWATPIIKPPFLAVKITCGITFTFGGLKADAHTGAVIRLVDKQPIEGLFVAGEMLGGIFYDNYPGGSGLTAGAVFGRRAGREAAKLAKAKQITVC</sequence>
<dbReference type="PANTHER" id="PTHR43400">
    <property type="entry name" value="FUMARATE REDUCTASE"/>
    <property type="match status" value="1"/>
</dbReference>